<dbReference type="PANTHER" id="PTHR32309:SF13">
    <property type="entry name" value="FERRIC ENTEROBACTIN TRANSPORT PROTEIN FEPE"/>
    <property type="match status" value="1"/>
</dbReference>
<protein>
    <recommendedName>
        <fullName evidence="4">Chain length determinant protein</fullName>
    </recommendedName>
</protein>
<name>A0A1M6VY72_XYLRU</name>
<reference evidence="2 3" key="1">
    <citation type="submission" date="2016-11" db="EMBL/GenBank/DDBJ databases">
        <authorList>
            <person name="Jaros S."/>
            <person name="Januszkiewicz K."/>
            <person name="Wedrychowicz H."/>
        </authorList>
    </citation>
    <scope>NUCLEOTIDE SEQUENCE [LARGE SCALE GENOMIC DNA]</scope>
    <source>
        <strain evidence="2 3">KHT3</strain>
    </source>
</reference>
<dbReference type="GO" id="GO:0005886">
    <property type="term" value="C:plasma membrane"/>
    <property type="evidence" value="ECO:0007669"/>
    <property type="project" value="TreeGrafter"/>
</dbReference>
<dbReference type="OrthoDB" id="1522571at2"/>
<dbReference type="InterPro" id="IPR050445">
    <property type="entry name" value="Bact_polysacc_biosynth/exp"/>
</dbReference>
<keyword evidence="1" id="KW-1133">Transmembrane helix</keyword>
<dbReference type="GO" id="GO:0004713">
    <property type="term" value="F:protein tyrosine kinase activity"/>
    <property type="evidence" value="ECO:0007669"/>
    <property type="project" value="TreeGrafter"/>
</dbReference>
<organism evidence="2 3">
    <name type="scientific">Xylanibacter ruminicola</name>
    <name type="common">Prevotella ruminicola</name>
    <dbReference type="NCBI Taxonomy" id="839"/>
    <lineage>
        <taxon>Bacteria</taxon>
        <taxon>Pseudomonadati</taxon>
        <taxon>Bacteroidota</taxon>
        <taxon>Bacteroidia</taxon>
        <taxon>Bacteroidales</taxon>
        <taxon>Prevotellaceae</taxon>
        <taxon>Xylanibacter</taxon>
    </lineage>
</organism>
<keyword evidence="1" id="KW-0472">Membrane</keyword>
<proteinExistence type="predicted"/>
<evidence type="ECO:0000256" key="1">
    <source>
        <dbReference type="SAM" id="Phobius"/>
    </source>
</evidence>
<feature type="transmembrane region" description="Helical" evidence="1">
    <location>
        <begin position="325"/>
        <end position="343"/>
    </location>
</feature>
<dbReference type="RefSeq" id="WP_073209064.1">
    <property type="nucleotide sequence ID" value="NZ_FRBD01000014.1"/>
</dbReference>
<keyword evidence="1" id="KW-0812">Transmembrane</keyword>
<feature type="transmembrane region" description="Helical" evidence="1">
    <location>
        <begin position="27"/>
        <end position="46"/>
    </location>
</feature>
<sequence length="351" mass="40742">MEDNKNKIIERVDWNAVLKEIWGRRKLFYKTLPLAFILSSIFIFSIPKYYHSEVKLAPELESSSKTGGSLGTLASSFGIDLSRMQTNDAITPLLYPDLMEDNSFVYSLLNVKVYNQDNNINTTYYDYLKNYQKLAWWEYPIDWLSRLIQEHEDKFGQDGYDPNNITKEEDDIYEMARHDINISVDKKTRVITIRATSQDPVICKTLGDSIKDKLQVFITQYRTNKARIDCEYYQKLTDSARIDFEKQRHKYAHMADASTHVTLQSVTQRLQDIANDTQEKYNTYTKLNTQLQAAKAKVQECTPAFTILKAASVPVKPTGPRRVRFVFIVVLLAAICTSGYIMWEIIKTDRK</sequence>
<evidence type="ECO:0008006" key="4">
    <source>
        <dbReference type="Google" id="ProtNLM"/>
    </source>
</evidence>
<dbReference type="Proteomes" id="UP000184130">
    <property type="component" value="Unassembled WGS sequence"/>
</dbReference>
<dbReference type="EMBL" id="FRBD01000014">
    <property type="protein sequence ID" value="SHK86328.1"/>
    <property type="molecule type" value="Genomic_DNA"/>
</dbReference>
<gene>
    <name evidence="2" type="ORF">SAMN05216463_11484</name>
</gene>
<dbReference type="AlphaFoldDB" id="A0A1M6VY72"/>
<evidence type="ECO:0000313" key="2">
    <source>
        <dbReference type="EMBL" id="SHK86328.1"/>
    </source>
</evidence>
<accession>A0A1M6VY72</accession>
<evidence type="ECO:0000313" key="3">
    <source>
        <dbReference type="Proteomes" id="UP000184130"/>
    </source>
</evidence>
<dbReference type="PANTHER" id="PTHR32309">
    <property type="entry name" value="TYROSINE-PROTEIN KINASE"/>
    <property type="match status" value="1"/>
</dbReference>